<name>A0A415G4Z1_9FIRM</name>
<gene>
    <name evidence="1" type="ORF">DW068_12635</name>
</gene>
<organism evidence="1 2">
    <name type="scientific">Anaerobutyricum hallii</name>
    <dbReference type="NCBI Taxonomy" id="39488"/>
    <lineage>
        <taxon>Bacteria</taxon>
        <taxon>Bacillati</taxon>
        <taxon>Bacillota</taxon>
        <taxon>Clostridia</taxon>
        <taxon>Lachnospirales</taxon>
        <taxon>Lachnospiraceae</taxon>
        <taxon>Anaerobutyricum</taxon>
    </lineage>
</organism>
<evidence type="ECO:0000313" key="1">
    <source>
        <dbReference type="EMBL" id="RHK36382.1"/>
    </source>
</evidence>
<dbReference type="AlphaFoldDB" id="A0A415G4Z1"/>
<evidence type="ECO:0000313" key="2">
    <source>
        <dbReference type="Proteomes" id="UP000283497"/>
    </source>
</evidence>
<proteinExistence type="predicted"/>
<reference evidence="1 2" key="1">
    <citation type="submission" date="2018-08" db="EMBL/GenBank/DDBJ databases">
        <title>A genome reference for cultivated species of the human gut microbiota.</title>
        <authorList>
            <person name="Zou Y."/>
            <person name="Xue W."/>
            <person name="Luo G."/>
        </authorList>
    </citation>
    <scope>NUCLEOTIDE SEQUENCE [LARGE SCALE GENOMIC DNA]</scope>
    <source>
        <strain evidence="1 2">AF45-14BH</strain>
    </source>
</reference>
<dbReference type="EMBL" id="QRNJ01000054">
    <property type="protein sequence ID" value="RHK36382.1"/>
    <property type="molecule type" value="Genomic_DNA"/>
</dbReference>
<dbReference type="RefSeq" id="WP_118314970.1">
    <property type="nucleotide sequence ID" value="NZ_QRNJ01000054.1"/>
</dbReference>
<accession>A0A415G4Z1</accession>
<sequence>MKKDIVVDSFENEKKLNYDFLGKDTQHVYSCRDTVNGWDGYAGVVGCNSEAFLIWCDVKEGATNDPKKVAKAFFDTVDFSNYKPNFKLIKIAATYSGDTSADTEITADSGDITVTAYYDDGDSEVLDNSDWTMDDTATLEPEKTTKLEIYYQGVTCILKIKCSTKINKERSLKKFIKRYNAMADIMKKDKNITVKKLKEEDLDENQIETGIGATIIFNQSAEDTDCRYDIKSFMWSKSPWAFTDSEVLLANIYCCLAGYSSDNDYTTIGKIVSQIGEEATTGVYGSVHTGKYMYNMSVIKKEMTVGGQLDN</sequence>
<comment type="caution">
    <text evidence="1">The sequence shown here is derived from an EMBL/GenBank/DDBJ whole genome shotgun (WGS) entry which is preliminary data.</text>
</comment>
<dbReference type="Proteomes" id="UP000283497">
    <property type="component" value="Unassembled WGS sequence"/>
</dbReference>
<protein>
    <submittedName>
        <fullName evidence="1">Uncharacterized protein</fullName>
    </submittedName>
</protein>